<evidence type="ECO:0000313" key="3">
    <source>
        <dbReference type="Proteomes" id="UP000245125"/>
    </source>
</evidence>
<dbReference type="Proteomes" id="UP000245125">
    <property type="component" value="Unassembled WGS sequence"/>
</dbReference>
<proteinExistence type="predicted"/>
<accession>A0A2U3QEJ1</accession>
<protein>
    <submittedName>
        <fullName evidence="2">Uncharacterized protein</fullName>
    </submittedName>
</protein>
<keyword evidence="1" id="KW-0472">Membrane</keyword>
<keyword evidence="1" id="KW-0812">Transmembrane</keyword>
<keyword evidence="1" id="KW-1133">Transmembrane helix</keyword>
<keyword evidence="3" id="KW-1185">Reference proteome</keyword>
<name>A0A2U3QEJ1_9BACT</name>
<feature type="transmembrane region" description="Helical" evidence="1">
    <location>
        <begin position="12"/>
        <end position="31"/>
    </location>
</feature>
<dbReference type="EMBL" id="OUUY01000017">
    <property type="protein sequence ID" value="SPP99765.1"/>
    <property type="molecule type" value="Genomic_DNA"/>
</dbReference>
<evidence type="ECO:0000313" key="2">
    <source>
        <dbReference type="EMBL" id="SPP99765.1"/>
    </source>
</evidence>
<organism evidence="2 3">
    <name type="scientific">Candidatus Sulfobium mesophilum</name>
    <dbReference type="NCBI Taxonomy" id="2016548"/>
    <lineage>
        <taxon>Bacteria</taxon>
        <taxon>Pseudomonadati</taxon>
        <taxon>Nitrospirota</taxon>
        <taxon>Nitrospiria</taxon>
        <taxon>Nitrospirales</taxon>
        <taxon>Nitrospiraceae</taxon>
        <taxon>Candidatus Sulfobium</taxon>
    </lineage>
</organism>
<evidence type="ECO:0000256" key="1">
    <source>
        <dbReference type="SAM" id="Phobius"/>
    </source>
</evidence>
<reference evidence="3" key="1">
    <citation type="submission" date="2018-03" db="EMBL/GenBank/DDBJ databases">
        <authorList>
            <person name="Zecchin S."/>
        </authorList>
    </citation>
    <scope>NUCLEOTIDE SEQUENCE [LARGE SCALE GENOMIC DNA]</scope>
</reference>
<dbReference type="AlphaFoldDB" id="A0A2U3QEJ1"/>
<gene>
    <name evidence="2" type="ORF">NBG4_1130004</name>
</gene>
<sequence>MAVILSKLIPVLVTVTMLGAMMLLMMGVGWASGKVIRKILGIGGNPNGHTTFGDDISADLRR</sequence>